<evidence type="ECO:0000256" key="7">
    <source>
        <dbReference type="ARBA" id="ARBA00048743"/>
    </source>
</evidence>
<comment type="function">
    <text evidence="8">Phosphorylation of dTMP to form dTDP in both de novo and salvage pathways of dTTP synthesis.</text>
</comment>
<dbReference type="GO" id="GO:0004798">
    <property type="term" value="F:dTMP kinase activity"/>
    <property type="evidence" value="ECO:0007669"/>
    <property type="project" value="UniProtKB-UniRule"/>
</dbReference>
<accession>A0A3D8IS44</accession>
<protein>
    <recommendedName>
        <fullName evidence="8">Thymidylate kinase</fullName>
        <ecNumber evidence="8">2.7.4.9</ecNumber>
    </recommendedName>
    <alternativeName>
        <fullName evidence="8">dTMP kinase</fullName>
    </alternativeName>
</protein>
<dbReference type="SUPFAM" id="SSF52540">
    <property type="entry name" value="P-loop containing nucleoside triphosphate hydrolases"/>
    <property type="match status" value="1"/>
</dbReference>
<evidence type="ECO:0000256" key="1">
    <source>
        <dbReference type="ARBA" id="ARBA00009776"/>
    </source>
</evidence>
<dbReference type="OrthoDB" id="9774907at2"/>
<dbReference type="NCBIfam" id="TIGR00041">
    <property type="entry name" value="DTMP_kinase"/>
    <property type="match status" value="1"/>
</dbReference>
<keyword evidence="4 8" id="KW-0547">Nucleotide-binding</keyword>
<dbReference type="EMBL" id="NXLT01000002">
    <property type="protein sequence ID" value="RDU68107.1"/>
    <property type="molecule type" value="Genomic_DNA"/>
</dbReference>
<dbReference type="GO" id="GO:0006233">
    <property type="term" value="P:dTDP biosynthetic process"/>
    <property type="evidence" value="ECO:0007669"/>
    <property type="project" value="InterPro"/>
</dbReference>
<dbReference type="AlphaFoldDB" id="A0A3D8IS44"/>
<sequence length="189" mass="21387">MYVVLEGIDTSGKSTQLEALSSYYPQAIITKEPGGSKIGQHIREMILHTPNLDSFCEFFLFLADRAQHYHEVLKPNLDSQKLIISDRSLISGIAYAKDIPQAIAYNHASMRGIKPHLCILLSLDEANLRARLGQKTHDKIEERGIAYMLEIQERLQRFCALLGIRTLTLDATLPREQITQAIVREINTL</sequence>
<keyword evidence="11" id="KW-1185">Reference proteome</keyword>
<dbReference type="GO" id="GO:0006235">
    <property type="term" value="P:dTTP biosynthetic process"/>
    <property type="evidence" value="ECO:0007669"/>
    <property type="project" value="UniProtKB-UniRule"/>
</dbReference>
<keyword evidence="3 8" id="KW-0545">Nucleotide biosynthesis</keyword>
<organism evidence="10 11">
    <name type="scientific">Helicobacter equorum</name>
    <dbReference type="NCBI Taxonomy" id="361872"/>
    <lineage>
        <taxon>Bacteria</taxon>
        <taxon>Pseudomonadati</taxon>
        <taxon>Campylobacterota</taxon>
        <taxon>Epsilonproteobacteria</taxon>
        <taxon>Campylobacterales</taxon>
        <taxon>Helicobacteraceae</taxon>
        <taxon>Helicobacter</taxon>
    </lineage>
</organism>
<dbReference type="Pfam" id="PF02223">
    <property type="entry name" value="Thymidylate_kin"/>
    <property type="match status" value="1"/>
</dbReference>
<evidence type="ECO:0000313" key="10">
    <source>
        <dbReference type="EMBL" id="RDU68107.1"/>
    </source>
</evidence>
<dbReference type="CDD" id="cd01672">
    <property type="entry name" value="TMPK"/>
    <property type="match status" value="1"/>
</dbReference>
<dbReference type="InterPro" id="IPR018094">
    <property type="entry name" value="Thymidylate_kinase"/>
</dbReference>
<evidence type="ECO:0000256" key="4">
    <source>
        <dbReference type="ARBA" id="ARBA00022741"/>
    </source>
</evidence>
<feature type="domain" description="Thymidylate kinase-like" evidence="9">
    <location>
        <begin position="5"/>
        <end position="182"/>
    </location>
</feature>
<evidence type="ECO:0000256" key="2">
    <source>
        <dbReference type="ARBA" id="ARBA00022679"/>
    </source>
</evidence>
<evidence type="ECO:0000256" key="5">
    <source>
        <dbReference type="ARBA" id="ARBA00022777"/>
    </source>
</evidence>
<dbReference type="PANTHER" id="PTHR10344:SF4">
    <property type="entry name" value="UMP-CMP KINASE 2, MITOCHONDRIAL"/>
    <property type="match status" value="1"/>
</dbReference>
<gene>
    <name evidence="8" type="primary">tmk</name>
    <name evidence="10" type="ORF">CQA54_03615</name>
</gene>
<feature type="binding site" evidence="8">
    <location>
        <begin position="7"/>
        <end position="14"/>
    </location>
    <ligand>
        <name>ATP</name>
        <dbReference type="ChEBI" id="CHEBI:30616"/>
    </ligand>
</feature>
<dbReference type="EC" id="2.7.4.9" evidence="8"/>
<keyword evidence="2 8" id="KW-0808">Transferase</keyword>
<dbReference type="PANTHER" id="PTHR10344">
    <property type="entry name" value="THYMIDYLATE KINASE"/>
    <property type="match status" value="1"/>
</dbReference>
<comment type="caution">
    <text evidence="10">The sequence shown here is derived from an EMBL/GenBank/DDBJ whole genome shotgun (WGS) entry which is preliminary data.</text>
</comment>
<dbReference type="Proteomes" id="UP000256514">
    <property type="component" value="Unassembled WGS sequence"/>
</dbReference>
<keyword evidence="5 8" id="KW-0418">Kinase</keyword>
<name>A0A3D8IS44_9HELI</name>
<dbReference type="GO" id="GO:0006227">
    <property type="term" value="P:dUDP biosynthetic process"/>
    <property type="evidence" value="ECO:0007669"/>
    <property type="project" value="TreeGrafter"/>
</dbReference>
<comment type="similarity">
    <text evidence="1 8">Belongs to the thymidylate kinase family.</text>
</comment>
<evidence type="ECO:0000256" key="6">
    <source>
        <dbReference type="ARBA" id="ARBA00022840"/>
    </source>
</evidence>
<keyword evidence="6 8" id="KW-0067">ATP-binding</keyword>
<evidence type="ECO:0000256" key="3">
    <source>
        <dbReference type="ARBA" id="ARBA00022727"/>
    </source>
</evidence>
<comment type="catalytic activity">
    <reaction evidence="7 8">
        <text>dTMP + ATP = dTDP + ADP</text>
        <dbReference type="Rhea" id="RHEA:13517"/>
        <dbReference type="ChEBI" id="CHEBI:30616"/>
        <dbReference type="ChEBI" id="CHEBI:58369"/>
        <dbReference type="ChEBI" id="CHEBI:63528"/>
        <dbReference type="ChEBI" id="CHEBI:456216"/>
        <dbReference type="EC" id="2.7.4.9"/>
    </reaction>
</comment>
<reference evidence="10 11" key="1">
    <citation type="submission" date="2018-04" db="EMBL/GenBank/DDBJ databases">
        <title>Novel Campyloabacter and Helicobacter Species and Strains.</title>
        <authorList>
            <person name="Mannion A.J."/>
            <person name="Shen Z."/>
            <person name="Fox J.G."/>
        </authorList>
    </citation>
    <scope>NUCLEOTIDE SEQUENCE [LARGE SCALE GENOMIC DNA]</scope>
    <source>
        <strain evidence="10 11">MIT 12-6600</strain>
    </source>
</reference>
<dbReference type="InterPro" id="IPR039430">
    <property type="entry name" value="Thymidylate_kin-like_dom"/>
</dbReference>
<dbReference type="GO" id="GO:0005524">
    <property type="term" value="F:ATP binding"/>
    <property type="evidence" value="ECO:0007669"/>
    <property type="project" value="UniProtKB-UniRule"/>
</dbReference>
<dbReference type="HAMAP" id="MF_00165">
    <property type="entry name" value="Thymidylate_kinase"/>
    <property type="match status" value="1"/>
</dbReference>
<evidence type="ECO:0000259" key="9">
    <source>
        <dbReference type="Pfam" id="PF02223"/>
    </source>
</evidence>
<dbReference type="GO" id="GO:0005829">
    <property type="term" value="C:cytosol"/>
    <property type="evidence" value="ECO:0007669"/>
    <property type="project" value="TreeGrafter"/>
</dbReference>
<evidence type="ECO:0000313" key="11">
    <source>
        <dbReference type="Proteomes" id="UP000256514"/>
    </source>
</evidence>
<proteinExistence type="inferred from homology"/>
<evidence type="ECO:0000256" key="8">
    <source>
        <dbReference type="HAMAP-Rule" id="MF_00165"/>
    </source>
</evidence>
<dbReference type="Gene3D" id="3.40.50.300">
    <property type="entry name" value="P-loop containing nucleotide triphosphate hydrolases"/>
    <property type="match status" value="1"/>
</dbReference>
<dbReference type="InterPro" id="IPR027417">
    <property type="entry name" value="P-loop_NTPase"/>
</dbReference>